<sequence length="247" mass="26951">MVKKLILNLLVLFGLLSGAASEADDKKAKVVFISGKPSHGRLAHEHRAGNMILAKGLNQSGLPVEAVVLKDVGYPKDESILNDASAIVIFCTGHGGHVLNPKLKEFDALMKKGTGVVMIHWATEAIKGDPGNKFLEWMGGFCDLNWSVNPHWVPNFKPQKHEIWNGVKPFSANDEWYYHMRFVKGLKGVTPILTDVPPDKTLRRKDGARSGNPAVRKAVANGESQHVGWAYERPGGGRGFGFTGGHV</sequence>
<dbReference type="SUPFAM" id="SSF52317">
    <property type="entry name" value="Class I glutamine amidotransferase-like"/>
    <property type="match status" value="1"/>
</dbReference>
<evidence type="ECO:0000313" key="2">
    <source>
        <dbReference type="EMBL" id="SVC03238.1"/>
    </source>
</evidence>
<protein>
    <recommendedName>
        <fullName evidence="1">ThuA-like domain-containing protein</fullName>
    </recommendedName>
</protein>
<dbReference type="Pfam" id="PF06283">
    <property type="entry name" value="ThuA"/>
    <property type="match status" value="1"/>
</dbReference>
<name>A0A382IUI3_9ZZZZ</name>
<gene>
    <name evidence="2" type="ORF">METZ01_LOCUS256092</name>
</gene>
<dbReference type="InterPro" id="IPR029062">
    <property type="entry name" value="Class_I_gatase-like"/>
</dbReference>
<dbReference type="Gene3D" id="3.40.50.880">
    <property type="match status" value="1"/>
</dbReference>
<feature type="non-terminal residue" evidence="2">
    <location>
        <position position="247"/>
    </location>
</feature>
<dbReference type="InterPro" id="IPR029010">
    <property type="entry name" value="ThuA-like"/>
</dbReference>
<feature type="domain" description="ThuA-like" evidence="1">
    <location>
        <begin position="43"/>
        <end position="246"/>
    </location>
</feature>
<reference evidence="2" key="1">
    <citation type="submission" date="2018-05" db="EMBL/GenBank/DDBJ databases">
        <authorList>
            <person name="Lanie J.A."/>
            <person name="Ng W.-L."/>
            <person name="Kazmierczak K.M."/>
            <person name="Andrzejewski T.M."/>
            <person name="Davidsen T.M."/>
            <person name="Wayne K.J."/>
            <person name="Tettelin H."/>
            <person name="Glass J.I."/>
            <person name="Rusch D."/>
            <person name="Podicherti R."/>
            <person name="Tsui H.-C.T."/>
            <person name="Winkler M.E."/>
        </authorList>
    </citation>
    <scope>NUCLEOTIDE SEQUENCE</scope>
</reference>
<organism evidence="2">
    <name type="scientific">marine metagenome</name>
    <dbReference type="NCBI Taxonomy" id="408172"/>
    <lineage>
        <taxon>unclassified sequences</taxon>
        <taxon>metagenomes</taxon>
        <taxon>ecological metagenomes</taxon>
    </lineage>
</organism>
<proteinExistence type="predicted"/>
<dbReference type="EMBL" id="UINC01069679">
    <property type="protein sequence ID" value="SVC03238.1"/>
    <property type="molecule type" value="Genomic_DNA"/>
</dbReference>
<evidence type="ECO:0000259" key="1">
    <source>
        <dbReference type="Pfam" id="PF06283"/>
    </source>
</evidence>
<dbReference type="AlphaFoldDB" id="A0A382IUI3"/>
<accession>A0A382IUI3</accession>